<evidence type="ECO:0000313" key="2">
    <source>
        <dbReference type="EMBL" id="KAE8388049.1"/>
    </source>
</evidence>
<dbReference type="OrthoDB" id="1727108at2759"/>
<feature type="compositionally biased region" description="Polar residues" evidence="1">
    <location>
        <begin position="138"/>
        <end position="150"/>
    </location>
</feature>
<feature type="compositionally biased region" description="Polar residues" evidence="1">
    <location>
        <begin position="94"/>
        <end position="105"/>
    </location>
</feature>
<feature type="compositionally biased region" description="Basic residues" evidence="1">
    <location>
        <begin position="29"/>
        <end position="51"/>
    </location>
</feature>
<dbReference type="AlphaFoldDB" id="A0A5N7C1Z0"/>
<dbReference type="EMBL" id="ML735284">
    <property type="protein sequence ID" value="KAE8388049.1"/>
    <property type="molecule type" value="Genomic_DNA"/>
</dbReference>
<name>A0A5N7C1Z0_PETAA</name>
<gene>
    <name evidence="2" type="ORF">BDV23DRAFT_195454</name>
</gene>
<reference evidence="2" key="1">
    <citation type="submission" date="2019-04" db="EMBL/GenBank/DDBJ databases">
        <title>Friends and foes A comparative genomics studyof 23 Aspergillus species from section Flavi.</title>
        <authorList>
            <consortium name="DOE Joint Genome Institute"/>
            <person name="Kjaerbolling I."/>
            <person name="Vesth T."/>
            <person name="Frisvad J.C."/>
            <person name="Nybo J.L."/>
            <person name="Theobald S."/>
            <person name="Kildgaard S."/>
            <person name="Isbrandt T."/>
            <person name="Kuo A."/>
            <person name="Sato A."/>
            <person name="Lyhne E.K."/>
            <person name="Kogle M.E."/>
            <person name="Wiebenga A."/>
            <person name="Kun R.S."/>
            <person name="Lubbers R.J."/>
            <person name="Makela M.R."/>
            <person name="Barry K."/>
            <person name="Chovatia M."/>
            <person name="Clum A."/>
            <person name="Daum C."/>
            <person name="Haridas S."/>
            <person name="He G."/>
            <person name="LaButti K."/>
            <person name="Lipzen A."/>
            <person name="Mondo S."/>
            <person name="Riley R."/>
            <person name="Salamov A."/>
            <person name="Simmons B.A."/>
            <person name="Magnuson J.K."/>
            <person name="Henrissat B."/>
            <person name="Mortensen U.H."/>
            <person name="Larsen T.O."/>
            <person name="Devries R.P."/>
            <person name="Grigoriev I.V."/>
            <person name="Machida M."/>
            <person name="Baker S.E."/>
            <person name="Andersen M.R."/>
        </authorList>
    </citation>
    <scope>NUCLEOTIDE SEQUENCE [LARGE SCALE GENOMIC DNA]</scope>
    <source>
        <strain evidence="2">IBT 14317</strain>
    </source>
</reference>
<feature type="compositionally biased region" description="Basic and acidic residues" evidence="1">
    <location>
        <begin position="255"/>
        <end position="270"/>
    </location>
</feature>
<accession>A0A5N7C1Z0</accession>
<proteinExistence type="predicted"/>
<feature type="region of interest" description="Disordered" evidence="1">
    <location>
        <begin position="94"/>
        <end position="119"/>
    </location>
</feature>
<organism evidence="2">
    <name type="scientific">Petromyces alliaceus</name>
    <name type="common">Aspergillus alliaceus</name>
    <dbReference type="NCBI Taxonomy" id="209559"/>
    <lineage>
        <taxon>Eukaryota</taxon>
        <taxon>Fungi</taxon>
        <taxon>Dikarya</taxon>
        <taxon>Ascomycota</taxon>
        <taxon>Pezizomycotina</taxon>
        <taxon>Eurotiomycetes</taxon>
        <taxon>Eurotiomycetidae</taxon>
        <taxon>Eurotiales</taxon>
        <taxon>Aspergillaceae</taxon>
        <taxon>Aspergillus</taxon>
        <taxon>Aspergillus subgen. Circumdati</taxon>
    </lineage>
</organism>
<feature type="region of interest" description="Disordered" evidence="1">
    <location>
        <begin position="250"/>
        <end position="270"/>
    </location>
</feature>
<protein>
    <submittedName>
        <fullName evidence="2">Uncharacterized protein</fullName>
    </submittedName>
</protein>
<feature type="compositionally biased region" description="Basic residues" evidence="1">
    <location>
        <begin position="151"/>
        <end position="163"/>
    </location>
</feature>
<sequence>MKKISLNTRNSTPSILHRQLVVKHDHPNNHKNKQTAMKHKAKRKSKGKGISKLKKVHPNRNKDRLEYRVSSAPLCSLISSCEDLTAQLGTTLSLDGTTPKTSDINAATEEKPGEGNISATKELPRIGSFKRRLKATFTGSPLKQPGNPNRHSCHIHSRRKTGRSQRSGPVTASFTGSNTTGSIHSSPTKKSPQAAALSVLRYLRYIRANNDAFLLRFLDYIFLDLDFLESESSGKNGSLIPMEGAKQHVLGANPSDRKSPWVENQDTKKRDLKKQIEHVHSLTGTQVKTASPTDTKSRRRADNSRVWNTVNLRCTTCRGNCPVCGVACCKYADAQQTISKTESKSEKADHARQGLQMIEGLGSHVKDMSTNASLTPGESAIGTIEMGYKPALLRNTY</sequence>
<dbReference type="Proteomes" id="UP000326877">
    <property type="component" value="Unassembled WGS sequence"/>
</dbReference>
<feature type="region of interest" description="Disordered" evidence="1">
    <location>
        <begin position="138"/>
        <end position="191"/>
    </location>
</feature>
<feature type="compositionally biased region" description="Polar residues" evidence="1">
    <location>
        <begin position="164"/>
        <end position="191"/>
    </location>
</feature>
<feature type="region of interest" description="Disordered" evidence="1">
    <location>
        <begin position="26"/>
        <end position="51"/>
    </location>
</feature>
<evidence type="ECO:0000256" key="1">
    <source>
        <dbReference type="SAM" id="MobiDB-lite"/>
    </source>
</evidence>